<keyword evidence="1" id="KW-1133">Transmembrane helix</keyword>
<dbReference type="STRING" id="1221500.ABE65_016915"/>
<dbReference type="AlphaFoldDB" id="A0A160IQC5"/>
<keyword evidence="1" id="KW-0472">Membrane</keyword>
<proteinExistence type="predicted"/>
<dbReference type="RefSeq" id="WP_066397449.1">
    <property type="nucleotide sequence ID" value="NZ_CP015378.1"/>
</dbReference>
<name>A0A160IQC5_9BACL</name>
<protein>
    <submittedName>
        <fullName evidence="2">Uncharacterized protein</fullName>
    </submittedName>
</protein>
<gene>
    <name evidence="2" type="ORF">ABE65_016915</name>
</gene>
<feature type="transmembrane region" description="Helical" evidence="1">
    <location>
        <begin position="50"/>
        <end position="71"/>
    </location>
</feature>
<dbReference type="Proteomes" id="UP000076623">
    <property type="component" value="Chromosome"/>
</dbReference>
<evidence type="ECO:0000313" key="2">
    <source>
        <dbReference type="EMBL" id="ANC78387.1"/>
    </source>
</evidence>
<keyword evidence="1" id="KW-0812">Transmembrane</keyword>
<dbReference type="EMBL" id="CP015378">
    <property type="protein sequence ID" value="ANC78387.1"/>
    <property type="molecule type" value="Genomic_DNA"/>
</dbReference>
<evidence type="ECO:0000313" key="3">
    <source>
        <dbReference type="Proteomes" id="UP000076623"/>
    </source>
</evidence>
<evidence type="ECO:0000256" key="1">
    <source>
        <dbReference type="SAM" id="Phobius"/>
    </source>
</evidence>
<reference evidence="2 3" key="1">
    <citation type="submission" date="2016-04" db="EMBL/GenBank/DDBJ databases">
        <title>Complete genome sequence of Fictibacillus phosphorivorans G25-29, a strain toxic to nematodes.</title>
        <authorList>
            <person name="Zheng Z."/>
        </authorList>
    </citation>
    <scope>NUCLEOTIDE SEQUENCE [LARGE SCALE GENOMIC DNA]</scope>
    <source>
        <strain evidence="2 3">G25-29</strain>
    </source>
</reference>
<dbReference type="KEGG" id="fpn:ABE65_016915"/>
<sequence length="218" mass="25863">MEDPFKQLPEILNNGRMRTLTFKEEQRQKVLQRTRNLHKPPAPKSMWYHWFHQSLSLALGVAFIFIFIQFAESMPFSLQEKKEAQSIAKIPYVNQAILTKARHDMRNHHKISGVVASQKKDTLTVFITFPKDLTQEKQIFLAESYLKEVSHLTLNEPYEVQKNLGELWNYVNVKVYTTLESEDDMLRQLMHIEQNFEWLGSINKHDGILKWERVSRYN</sequence>
<keyword evidence="3" id="KW-1185">Reference proteome</keyword>
<organism evidence="2 3">
    <name type="scientific">Fictibacillus phosphorivorans</name>
    <dbReference type="NCBI Taxonomy" id="1221500"/>
    <lineage>
        <taxon>Bacteria</taxon>
        <taxon>Bacillati</taxon>
        <taxon>Bacillota</taxon>
        <taxon>Bacilli</taxon>
        <taxon>Bacillales</taxon>
        <taxon>Fictibacillaceae</taxon>
        <taxon>Fictibacillus</taxon>
    </lineage>
</organism>
<accession>A0A160IQC5</accession>